<keyword evidence="1" id="KW-0547">Nucleotide-binding</keyword>
<evidence type="ECO:0000313" key="2">
    <source>
        <dbReference type="Proteomes" id="UP000477911"/>
    </source>
</evidence>
<comment type="caution">
    <text evidence="1">The sequence shown here is derived from an EMBL/GenBank/DDBJ whole genome shotgun (WGS) entry which is preliminary data.</text>
</comment>
<organism evidence="1 2">
    <name type="scientific">Pseudooceanicola albus</name>
    <dbReference type="NCBI Taxonomy" id="2692189"/>
    <lineage>
        <taxon>Bacteria</taxon>
        <taxon>Pseudomonadati</taxon>
        <taxon>Pseudomonadota</taxon>
        <taxon>Alphaproteobacteria</taxon>
        <taxon>Rhodobacterales</taxon>
        <taxon>Paracoccaceae</taxon>
        <taxon>Pseudooceanicola</taxon>
    </lineage>
</organism>
<proteinExistence type="predicted"/>
<evidence type="ECO:0000313" key="1">
    <source>
        <dbReference type="EMBL" id="MXN20103.1"/>
    </source>
</evidence>
<protein>
    <submittedName>
        <fullName evidence="1">ABC transporter ATP-binding protein</fullName>
    </submittedName>
</protein>
<sequence length="199" mass="22226">MRTMAQLLEDFSVAPRGDHAPGLSEEELETLRLEAFEKGYKAGWDDAARATREEQAHIGAEFARNLQDLAFTYTEAHSNVLNAVRPMLAEVIDKVVPLIAHETLGLRIRELLDHMLVDRASQKVELVAASQNVPLLEGLMAQDFGFPLELVADDTLSDGQVFLRFAEEETEIDLDSVTEGIRGAVSGFFTEQERRYQHG</sequence>
<name>A0A6L7GBD1_9RHOB</name>
<reference evidence="1 2" key="1">
    <citation type="submission" date="2019-12" db="EMBL/GenBank/DDBJ databases">
        <authorList>
            <person name="Li M."/>
        </authorList>
    </citation>
    <scope>NUCLEOTIDE SEQUENCE [LARGE SCALE GENOMIC DNA]</scope>
    <source>
        <strain evidence="1 2">GBMRC 2024</strain>
    </source>
</reference>
<accession>A0A6L7GBD1</accession>
<dbReference type="AlphaFoldDB" id="A0A6L7GBD1"/>
<gene>
    <name evidence="1" type="ORF">GR170_19890</name>
</gene>
<keyword evidence="1" id="KW-0067">ATP-binding</keyword>
<dbReference type="GO" id="GO:0005524">
    <property type="term" value="F:ATP binding"/>
    <property type="evidence" value="ECO:0007669"/>
    <property type="project" value="UniProtKB-KW"/>
</dbReference>
<keyword evidence="2" id="KW-1185">Reference proteome</keyword>
<dbReference type="EMBL" id="WUMU01000023">
    <property type="protein sequence ID" value="MXN20103.1"/>
    <property type="molecule type" value="Genomic_DNA"/>
</dbReference>
<dbReference type="RefSeq" id="WP_160896226.1">
    <property type="nucleotide sequence ID" value="NZ_WUMU01000023.1"/>
</dbReference>
<dbReference type="Proteomes" id="UP000477911">
    <property type="component" value="Unassembled WGS sequence"/>
</dbReference>